<dbReference type="Proteomes" id="UP001448858">
    <property type="component" value="Chromosome"/>
</dbReference>
<proteinExistence type="predicted"/>
<protein>
    <submittedName>
        <fullName evidence="4">DUF4350 domain-containing protein</fullName>
    </submittedName>
</protein>
<evidence type="ECO:0000256" key="2">
    <source>
        <dbReference type="SAM" id="Phobius"/>
    </source>
</evidence>
<feature type="region of interest" description="Disordered" evidence="1">
    <location>
        <begin position="1"/>
        <end position="24"/>
    </location>
</feature>
<evidence type="ECO:0000259" key="3">
    <source>
        <dbReference type="Pfam" id="PF14258"/>
    </source>
</evidence>
<feature type="transmembrane region" description="Helical" evidence="2">
    <location>
        <begin position="36"/>
        <end position="55"/>
    </location>
</feature>
<keyword evidence="2" id="KW-1133">Transmembrane helix</keyword>
<evidence type="ECO:0000256" key="1">
    <source>
        <dbReference type="SAM" id="MobiDB-lite"/>
    </source>
</evidence>
<evidence type="ECO:0000313" key="4">
    <source>
        <dbReference type="EMBL" id="WZP16471.1"/>
    </source>
</evidence>
<reference evidence="4 5" key="1">
    <citation type="submission" date="2024-04" db="EMBL/GenBank/DDBJ databases">
        <title>Arthrobacter sp. from Plains bison fecal sample.</title>
        <authorList>
            <person name="Ruzzini A."/>
        </authorList>
    </citation>
    <scope>NUCLEOTIDE SEQUENCE [LARGE SCALE GENOMIC DNA]</scope>
    <source>
        <strain evidence="4 5">EINP1</strain>
    </source>
</reference>
<feature type="domain" description="DUF4350" evidence="3">
    <location>
        <begin position="67"/>
        <end position="242"/>
    </location>
</feature>
<accession>A0ABZ2ZYJ6</accession>
<dbReference type="InterPro" id="IPR025646">
    <property type="entry name" value="DUF4350"/>
</dbReference>
<dbReference type="Pfam" id="PF14258">
    <property type="entry name" value="DUF4350"/>
    <property type="match status" value="1"/>
</dbReference>
<keyword evidence="5" id="KW-1185">Reference proteome</keyword>
<gene>
    <name evidence="4" type="ORF">AAE021_02450</name>
</gene>
<keyword evidence="2" id="KW-0472">Membrane</keyword>
<organism evidence="4 5">
    <name type="scientific">Arthrobacter citreus</name>
    <dbReference type="NCBI Taxonomy" id="1670"/>
    <lineage>
        <taxon>Bacteria</taxon>
        <taxon>Bacillati</taxon>
        <taxon>Actinomycetota</taxon>
        <taxon>Actinomycetes</taxon>
        <taxon>Micrococcales</taxon>
        <taxon>Micrococcaceae</taxon>
        <taxon>Arthrobacter</taxon>
    </lineage>
</organism>
<sequence>MTAETAAPAETTEPAEPAETAGPAEQSGFRARLRAWRVWIIFALVLCLIVVLGILRSSDTGQPALSPSNPAPEGAMAAARILAEQGVDVQSPGSFDEALKLLEDEGSEATLLLIDPSGFLGGDQLAELAGTARRTVLVEPGFEQLSALAPDIRSAGVVPGDRDGTALQAGCGVPDARAASSVDAGGLAYRAPVVCFAAEAGDGDAGIYAADDDGAVVLGNAALLANETLASRGNAALTLRTLGSAPTLIWYQPTAADIPAAELPGDPRALLPSWVDPLLLWLLVVAVLAMFWRGRRLGPLAVEPLPVVVRSAETAEGRARLYQDGRASGRAAETLRAAALTRLAARLRLGPQATAESVVRAAAHATGRTVDDVDRLLNSAPPEGDVELVRWSQDLQALEEEVTAS</sequence>
<dbReference type="EMBL" id="CP151657">
    <property type="protein sequence ID" value="WZP16471.1"/>
    <property type="molecule type" value="Genomic_DNA"/>
</dbReference>
<dbReference type="RefSeq" id="WP_342024082.1">
    <property type="nucleotide sequence ID" value="NZ_CP151657.1"/>
</dbReference>
<name>A0ABZ2ZYJ6_9MICC</name>
<evidence type="ECO:0000313" key="5">
    <source>
        <dbReference type="Proteomes" id="UP001448858"/>
    </source>
</evidence>
<keyword evidence="2" id="KW-0812">Transmembrane</keyword>